<dbReference type="OrthoDB" id="7399621at2759"/>
<keyword evidence="2" id="KW-0812">Transmembrane</keyword>
<comment type="caution">
    <text evidence="3">The sequence shown here is derived from an EMBL/GenBank/DDBJ whole genome shotgun (WGS) entry which is preliminary data.</text>
</comment>
<evidence type="ECO:0000256" key="2">
    <source>
        <dbReference type="SAM" id="Phobius"/>
    </source>
</evidence>
<keyword evidence="2" id="KW-0472">Membrane</keyword>
<proteinExistence type="predicted"/>
<name>A0A8J5QTI7_9HYME</name>
<accession>A0A8J5QTI7</accession>
<feature type="transmembrane region" description="Helical" evidence="2">
    <location>
        <begin position="230"/>
        <end position="251"/>
    </location>
</feature>
<reference evidence="3" key="2">
    <citation type="submission" date="2021-04" db="EMBL/GenBank/DDBJ databases">
        <title>Genome-wide patterns of bracovirus chromosomal integration into multiple host tissues during parasitism.</title>
        <authorList>
            <person name="Chebbi M.A.C."/>
        </authorList>
    </citation>
    <scope>NUCLEOTIDE SEQUENCE</scope>
    <source>
        <tissue evidence="3">Whole body</tissue>
    </source>
</reference>
<evidence type="ECO:0000313" key="3">
    <source>
        <dbReference type="EMBL" id="KAG8040648.1"/>
    </source>
</evidence>
<feature type="compositionally biased region" description="Polar residues" evidence="1">
    <location>
        <begin position="90"/>
        <end position="103"/>
    </location>
</feature>
<reference evidence="3" key="1">
    <citation type="submission" date="2020-03" db="EMBL/GenBank/DDBJ databases">
        <authorList>
            <person name="Chebbi M.A."/>
            <person name="Drezen J.M."/>
        </authorList>
    </citation>
    <scope>NUCLEOTIDE SEQUENCE</scope>
    <source>
        <tissue evidence="3">Whole body</tissue>
    </source>
</reference>
<protein>
    <submittedName>
        <fullName evidence="3">Uncharacterized protein</fullName>
    </submittedName>
</protein>
<gene>
    <name evidence="3" type="ORF">G9C98_002644</name>
</gene>
<sequence>MAIPFNLPSEDEADAQSQQLEQLMLDLYAALQQVLRSRSAQHPSRNHRLPRRGGETGASRDHPIVLIDSDLSRLPLPDLVLTAVQQLPSPEPQVTVSAPSSPTRDAAFQFPECSAPVPSPRPRPRRRRLTSESSVLEKGATSRSDSISTACCRHLGHSCNEREWASVGANLRNIADDFHASKNKLSVNVNPGASARDTLDNSGSVPGLEIGLPFAIEFAKLYEIAMTTMILMMMMMMMMMMTVMLMDISIIQLESLTPEST</sequence>
<feature type="non-terminal residue" evidence="3">
    <location>
        <position position="1"/>
    </location>
</feature>
<evidence type="ECO:0000256" key="1">
    <source>
        <dbReference type="SAM" id="MobiDB-lite"/>
    </source>
</evidence>
<feature type="region of interest" description="Disordered" evidence="1">
    <location>
        <begin position="37"/>
        <end position="60"/>
    </location>
</feature>
<organism evidence="3 4">
    <name type="scientific">Cotesia typhae</name>
    <dbReference type="NCBI Taxonomy" id="2053667"/>
    <lineage>
        <taxon>Eukaryota</taxon>
        <taxon>Metazoa</taxon>
        <taxon>Ecdysozoa</taxon>
        <taxon>Arthropoda</taxon>
        <taxon>Hexapoda</taxon>
        <taxon>Insecta</taxon>
        <taxon>Pterygota</taxon>
        <taxon>Neoptera</taxon>
        <taxon>Endopterygota</taxon>
        <taxon>Hymenoptera</taxon>
        <taxon>Apocrita</taxon>
        <taxon>Ichneumonoidea</taxon>
        <taxon>Braconidae</taxon>
        <taxon>Microgastrinae</taxon>
        <taxon>Cotesia</taxon>
    </lineage>
</organism>
<evidence type="ECO:0000313" key="4">
    <source>
        <dbReference type="Proteomes" id="UP000729913"/>
    </source>
</evidence>
<dbReference type="AlphaFoldDB" id="A0A8J5QTI7"/>
<keyword evidence="2" id="KW-1133">Transmembrane helix</keyword>
<keyword evidence="4" id="KW-1185">Reference proteome</keyword>
<dbReference type="EMBL" id="JAAOIC020000020">
    <property type="protein sequence ID" value="KAG8040648.1"/>
    <property type="molecule type" value="Genomic_DNA"/>
</dbReference>
<feature type="region of interest" description="Disordered" evidence="1">
    <location>
        <begin position="90"/>
        <end position="141"/>
    </location>
</feature>
<dbReference type="Proteomes" id="UP000729913">
    <property type="component" value="Unassembled WGS sequence"/>
</dbReference>